<dbReference type="Proteomes" id="UP000552038">
    <property type="component" value="Unassembled WGS sequence"/>
</dbReference>
<evidence type="ECO:0000259" key="2">
    <source>
        <dbReference type="Pfam" id="PF15978"/>
    </source>
</evidence>
<gene>
    <name evidence="3" type="ORF">HMI46_23850</name>
</gene>
<feature type="domain" description="TniQ" evidence="1">
    <location>
        <begin position="37"/>
        <end position="191"/>
    </location>
</feature>
<organism evidence="3 4">
    <name type="scientific">Paenibacillus alvei</name>
    <name type="common">Bacillus alvei</name>
    <dbReference type="NCBI Taxonomy" id="44250"/>
    <lineage>
        <taxon>Bacteria</taxon>
        <taxon>Bacillati</taxon>
        <taxon>Bacillota</taxon>
        <taxon>Bacilli</taxon>
        <taxon>Bacillales</taxon>
        <taxon>Paenibacillaceae</taxon>
        <taxon>Paenibacillus</taxon>
    </lineage>
</organism>
<evidence type="ECO:0008006" key="5">
    <source>
        <dbReference type="Google" id="ProtNLM"/>
    </source>
</evidence>
<dbReference type="AlphaFoldDB" id="A0AAP7A197"/>
<dbReference type="RefSeq" id="WP_171419278.1">
    <property type="nucleotide sequence ID" value="NZ_JABFOR010000049.1"/>
</dbReference>
<dbReference type="EMBL" id="JABFOR010000049">
    <property type="protein sequence ID" value="NOJ73556.1"/>
    <property type="molecule type" value="Genomic_DNA"/>
</dbReference>
<dbReference type="InterPro" id="IPR009492">
    <property type="entry name" value="TniQ"/>
</dbReference>
<sequence>MNYQSIFFRDRRVLGIYENGKTSDRILSERVILLLAYFPTLYEDELLYSGIARYHMNVGNRTQRQTIEDLFGSRLICATTDLPSHLEILASRINNLYSCEQLIQNHTLFPYYAYFMNQDKIDQAKVLMKRGASQGEVHAILGLLANKVKAPNYLRFCQECYKAEDNEYEPYWHRSHQLPGVNVCSLHNHPLTISNVDYTTQNHKFEFVALSKIRVEHFPMVDVDARWTEDLEYIAEQSVSILVTSHLKTNTMPNYKNFLYEKGYLTAKGRVKFNQLIIKFRQFYSDKLLQFLNCEVTSASETWFHKVIRSPKEIIHPLRHLLVLRFLKVTLDSSVKDSSSPFGDGPWPCLNKAADHYHLDVINKCTISRCSKTALPVGTFLCSCGFVYSRRGPDRSSEDKYRIGRIKVFGHVWFERLTEVNASNLSLRHKARLLGVDPGTIKNQIELMRKDKVLYSEGSIKEQTRHSESIVQTSKQFEKCKASTIKFKRADWEKRDEILLYSAIKAVNQIKSLPEPQRIPLASIARFSNAGDFSVKILKNLSKLPKTRNFISKQLDTTETYQIRRLVWAANKLNETKGKVEGWRLMRMAGLNYPLTNKVHNKYIELLL</sequence>
<feature type="domain" description="Transposon Tn7 transposition protein TnsD C-terminal" evidence="2">
    <location>
        <begin position="479"/>
        <end position="551"/>
    </location>
</feature>
<proteinExistence type="predicted"/>
<reference evidence="3 4" key="1">
    <citation type="submission" date="2020-05" db="EMBL/GenBank/DDBJ databases">
        <title>Whole genome sequencing and identification of novel metabolites from Paenibacillus alvei strain JR949.</title>
        <authorList>
            <person name="Rajendhran J."/>
            <person name="Sree Pranav P."/>
            <person name="Mahalakshmi B."/>
            <person name="Karthikeyan R."/>
        </authorList>
    </citation>
    <scope>NUCLEOTIDE SEQUENCE [LARGE SCALE GENOMIC DNA]</scope>
    <source>
        <strain evidence="3 4">JR949</strain>
    </source>
</reference>
<name>A0AAP7A197_PAEAL</name>
<evidence type="ECO:0000313" key="4">
    <source>
        <dbReference type="Proteomes" id="UP000552038"/>
    </source>
</evidence>
<dbReference type="Pfam" id="PF06527">
    <property type="entry name" value="TniQ"/>
    <property type="match status" value="1"/>
</dbReference>
<dbReference type="InterPro" id="IPR032750">
    <property type="entry name" value="TnsD_C"/>
</dbReference>
<dbReference type="Pfam" id="PF15978">
    <property type="entry name" value="TnsD"/>
    <property type="match status" value="2"/>
</dbReference>
<evidence type="ECO:0000259" key="1">
    <source>
        <dbReference type="Pfam" id="PF06527"/>
    </source>
</evidence>
<evidence type="ECO:0000313" key="3">
    <source>
        <dbReference type="EMBL" id="NOJ73556.1"/>
    </source>
</evidence>
<comment type="caution">
    <text evidence="3">The sequence shown here is derived from an EMBL/GenBank/DDBJ whole genome shotgun (WGS) entry which is preliminary data.</text>
</comment>
<accession>A0AAP7A197</accession>
<protein>
    <recommendedName>
        <fullName evidence="5">Transposon Tn7 transposition protein TnsD C-termianl domain-containing protein</fullName>
    </recommendedName>
</protein>
<feature type="domain" description="Transposon Tn7 transposition protein TnsD C-terminal" evidence="2">
    <location>
        <begin position="252"/>
        <end position="452"/>
    </location>
</feature>